<gene>
    <name evidence="2" type="ORF">GCM10023205_52920</name>
</gene>
<feature type="compositionally biased region" description="Polar residues" evidence="1">
    <location>
        <begin position="331"/>
        <end position="344"/>
    </location>
</feature>
<dbReference type="NCBIfam" id="TIGR01891">
    <property type="entry name" value="amidohydrolases"/>
    <property type="match status" value="1"/>
</dbReference>
<dbReference type="Proteomes" id="UP001500466">
    <property type="component" value="Unassembled WGS sequence"/>
</dbReference>
<proteinExistence type="predicted"/>
<keyword evidence="3" id="KW-1185">Reference proteome</keyword>
<evidence type="ECO:0008006" key="4">
    <source>
        <dbReference type="Google" id="ProtNLM"/>
    </source>
</evidence>
<feature type="region of interest" description="Disordered" evidence="1">
    <location>
        <begin position="331"/>
        <end position="400"/>
    </location>
</feature>
<protein>
    <recommendedName>
        <fullName evidence="4">Amidohydrolase</fullName>
    </recommendedName>
</protein>
<reference evidence="3" key="1">
    <citation type="journal article" date="2019" name="Int. J. Syst. Evol. Microbiol.">
        <title>The Global Catalogue of Microorganisms (GCM) 10K type strain sequencing project: providing services to taxonomists for standard genome sequencing and annotation.</title>
        <authorList>
            <consortium name="The Broad Institute Genomics Platform"/>
            <consortium name="The Broad Institute Genome Sequencing Center for Infectious Disease"/>
            <person name="Wu L."/>
            <person name="Ma J."/>
        </authorList>
    </citation>
    <scope>NUCLEOTIDE SEQUENCE [LARGE SCALE GENOMIC DNA]</scope>
    <source>
        <strain evidence="3">JCM 17986</strain>
    </source>
</reference>
<dbReference type="SUPFAM" id="SSF55031">
    <property type="entry name" value="Bacterial exopeptidase dimerisation domain"/>
    <property type="match status" value="1"/>
</dbReference>
<dbReference type="Gene3D" id="3.40.630.10">
    <property type="entry name" value="Zn peptidases"/>
    <property type="match status" value="1"/>
</dbReference>
<dbReference type="InterPro" id="IPR002933">
    <property type="entry name" value="Peptidase_M20"/>
</dbReference>
<dbReference type="SUPFAM" id="SSF53187">
    <property type="entry name" value="Zn-dependent exopeptidases"/>
    <property type="match status" value="1"/>
</dbReference>
<dbReference type="InterPro" id="IPR036264">
    <property type="entry name" value="Bact_exopeptidase_dim_dom"/>
</dbReference>
<dbReference type="RefSeq" id="WP_345678196.1">
    <property type="nucleotide sequence ID" value="NZ_BAABHS010000020.1"/>
</dbReference>
<comment type="caution">
    <text evidence="2">The sequence shown here is derived from an EMBL/GenBank/DDBJ whole genome shotgun (WGS) entry which is preliminary data.</text>
</comment>
<dbReference type="PANTHER" id="PTHR11014">
    <property type="entry name" value="PEPTIDASE M20 FAMILY MEMBER"/>
    <property type="match status" value="1"/>
</dbReference>
<evidence type="ECO:0000313" key="3">
    <source>
        <dbReference type="Proteomes" id="UP001500466"/>
    </source>
</evidence>
<sequence>MTLERKISRAAYEMADDARRFREDLARHPEPAWEEYDTTEKIAAKLAMVGFRPVIARSGLGVVAEVGPRDRPVVVLRSDIDALRVEDARNVPYRSQNPGVHHGCGHDVTTSGLVHAAEILSDIDKSEGLPNRVRLVFQPAEEPGEGAMRMIREDGVLDNAVAAFGMHSWPRIHVGGFGVVQGLIQNSHHAVDLHLRGPGGHASRPTPHTDLTRVGNKFSLALQEGMEKLAQGKGPEAQPIFVFPMQRGSEARNALPTEAYYGGSIRFGDLEAYRNAPEQLRHLADDFAERTGFVNYELNITHAVPPVVNTCADKVAEALAAGRGPTWWSVTSRGRRAVTTSRSCSPESTTSPVSRTPTTPSLASSRRGAHLGAPAKTRTSTRPSSTSTRRHPATRCTTTP</sequence>
<organism evidence="2 3">
    <name type="scientific">Yinghuangia aomiensis</name>
    <dbReference type="NCBI Taxonomy" id="676205"/>
    <lineage>
        <taxon>Bacteria</taxon>
        <taxon>Bacillati</taxon>
        <taxon>Actinomycetota</taxon>
        <taxon>Actinomycetes</taxon>
        <taxon>Kitasatosporales</taxon>
        <taxon>Streptomycetaceae</taxon>
        <taxon>Yinghuangia</taxon>
    </lineage>
</organism>
<dbReference type="Pfam" id="PF01546">
    <property type="entry name" value="Peptidase_M20"/>
    <property type="match status" value="1"/>
</dbReference>
<accession>A0ABP9HTR0</accession>
<dbReference type="InterPro" id="IPR017439">
    <property type="entry name" value="Amidohydrolase"/>
</dbReference>
<dbReference type="Gene3D" id="3.30.70.360">
    <property type="match status" value="1"/>
</dbReference>
<dbReference type="EMBL" id="BAABHS010000020">
    <property type="protein sequence ID" value="GAA4978339.1"/>
    <property type="molecule type" value="Genomic_DNA"/>
</dbReference>
<name>A0ABP9HTR0_9ACTN</name>
<feature type="compositionally biased region" description="Low complexity" evidence="1">
    <location>
        <begin position="377"/>
        <end position="387"/>
    </location>
</feature>
<feature type="compositionally biased region" description="Low complexity" evidence="1">
    <location>
        <begin position="345"/>
        <end position="361"/>
    </location>
</feature>
<dbReference type="PANTHER" id="PTHR11014:SF63">
    <property type="entry name" value="METALLOPEPTIDASE, PUTATIVE (AFU_ORTHOLOGUE AFUA_6G09600)-RELATED"/>
    <property type="match status" value="1"/>
</dbReference>
<evidence type="ECO:0000313" key="2">
    <source>
        <dbReference type="EMBL" id="GAA4978339.1"/>
    </source>
</evidence>
<evidence type="ECO:0000256" key="1">
    <source>
        <dbReference type="SAM" id="MobiDB-lite"/>
    </source>
</evidence>